<keyword evidence="3" id="KW-1185">Reference proteome</keyword>
<evidence type="ECO:0000313" key="3">
    <source>
        <dbReference type="Proteomes" id="UP001566132"/>
    </source>
</evidence>
<dbReference type="Proteomes" id="UP001566132">
    <property type="component" value="Unassembled WGS sequence"/>
</dbReference>
<reference evidence="2 3" key="1">
    <citation type="submission" date="2024-05" db="EMBL/GenBank/DDBJ databases">
        <title>Genetic variation in Jamaican populations of the coffee berry borer (Hypothenemus hampei).</title>
        <authorList>
            <person name="Errbii M."/>
            <person name="Myrie A."/>
        </authorList>
    </citation>
    <scope>NUCLEOTIDE SEQUENCE [LARGE SCALE GENOMIC DNA]</scope>
    <source>
        <strain evidence="2">JA-Hopewell-2020-01-JO</strain>
        <tissue evidence="2">Whole body</tissue>
    </source>
</reference>
<evidence type="ECO:0000313" key="2">
    <source>
        <dbReference type="EMBL" id="KAL1513521.1"/>
    </source>
</evidence>
<feature type="transmembrane region" description="Helical" evidence="1">
    <location>
        <begin position="24"/>
        <end position="46"/>
    </location>
</feature>
<sequence length="82" mass="9452">MAAAPTRRGLVGFFKHHWNENPEILGSGVQGLVGLFMGLYVLKVYYDNDGDNRRYRNVYTVYRHDDPRVPKLKTHCDVTSKP</sequence>
<gene>
    <name evidence="2" type="ORF">ABEB36_002923</name>
</gene>
<protein>
    <submittedName>
        <fullName evidence="2">Uncharacterized protein</fullName>
    </submittedName>
</protein>
<evidence type="ECO:0000256" key="1">
    <source>
        <dbReference type="SAM" id="Phobius"/>
    </source>
</evidence>
<comment type="caution">
    <text evidence="2">The sequence shown here is derived from an EMBL/GenBank/DDBJ whole genome shotgun (WGS) entry which is preliminary data.</text>
</comment>
<accession>A0ABD1F7G8</accession>
<keyword evidence="1" id="KW-1133">Transmembrane helix</keyword>
<name>A0ABD1F7G8_HYPHA</name>
<keyword evidence="1" id="KW-0812">Transmembrane</keyword>
<proteinExistence type="predicted"/>
<dbReference type="EMBL" id="JBDJPC010000002">
    <property type="protein sequence ID" value="KAL1513521.1"/>
    <property type="molecule type" value="Genomic_DNA"/>
</dbReference>
<organism evidence="2 3">
    <name type="scientific">Hypothenemus hampei</name>
    <name type="common">Coffee berry borer</name>
    <dbReference type="NCBI Taxonomy" id="57062"/>
    <lineage>
        <taxon>Eukaryota</taxon>
        <taxon>Metazoa</taxon>
        <taxon>Ecdysozoa</taxon>
        <taxon>Arthropoda</taxon>
        <taxon>Hexapoda</taxon>
        <taxon>Insecta</taxon>
        <taxon>Pterygota</taxon>
        <taxon>Neoptera</taxon>
        <taxon>Endopterygota</taxon>
        <taxon>Coleoptera</taxon>
        <taxon>Polyphaga</taxon>
        <taxon>Cucujiformia</taxon>
        <taxon>Curculionidae</taxon>
        <taxon>Scolytinae</taxon>
        <taxon>Hypothenemus</taxon>
    </lineage>
</organism>
<dbReference type="AlphaFoldDB" id="A0ABD1F7G8"/>
<keyword evidence="1" id="KW-0472">Membrane</keyword>